<dbReference type="CDD" id="cd16393">
    <property type="entry name" value="SPO0J_N"/>
    <property type="match status" value="1"/>
</dbReference>
<dbReference type="Pfam" id="PF17762">
    <property type="entry name" value="HTH_ParB"/>
    <property type="match status" value="1"/>
</dbReference>
<reference evidence="8" key="2">
    <citation type="submission" date="2015-04" db="EMBL/GenBank/DDBJ databases">
        <title>Complete genome sequence of Salinicoccus halodurans strain H3B36, isolated from the Qaidam basin of China.</title>
        <authorList>
            <person name="Ma Y."/>
            <person name="Jiang K."/>
            <person name="Xue Y."/>
        </authorList>
    </citation>
    <scope>NUCLEOTIDE SEQUENCE [LARGE SCALE GENOMIC DNA]</scope>
    <source>
        <strain evidence="8">H3B36</strain>
    </source>
</reference>
<dbReference type="AlphaFoldDB" id="A0A0F7D3N0"/>
<dbReference type="Proteomes" id="UP000183090">
    <property type="component" value="Unassembled WGS sequence"/>
</dbReference>
<dbReference type="Pfam" id="PF02195">
    <property type="entry name" value="ParB_N"/>
    <property type="match status" value="1"/>
</dbReference>
<evidence type="ECO:0000256" key="2">
    <source>
        <dbReference type="ARBA" id="ARBA00006295"/>
    </source>
</evidence>
<dbReference type="InterPro" id="IPR003115">
    <property type="entry name" value="ParB_N"/>
</dbReference>
<evidence type="ECO:0000313" key="6">
    <source>
        <dbReference type="EMBL" id="AKG72770.1"/>
    </source>
</evidence>
<comment type="similarity">
    <text evidence="2">Belongs to the ParB family.</text>
</comment>
<protein>
    <submittedName>
        <fullName evidence="7">Chromosome partitioning protein, ParB family</fullName>
    </submittedName>
    <submittedName>
        <fullName evidence="6">Plasmid partitioning protein ParB</fullName>
    </submittedName>
</protein>
<evidence type="ECO:0000259" key="5">
    <source>
        <dbReference type="PROSITE" id="PS50943"/>
    </source>
</evidence>
<feature type="domain" description="HTH cro/C1-type" evidence="5">
    <location>
        <begin position="122"/>
        <end position="151"/>
    </location>
</feature>
<dbReference type="FunFam" id="1.10.10.2830:FF:000001">
    <property type="entry name" value="Chromosome partitioning protein ParB"/>
    <property type="match status" value="1"/>
</dbReference>
<dbReference type="Gene3D" id="1.10.10.2830">
    <property type="match status" value="1"/>
</dbReference>
<keyword evidence="8" id="KW-1185">Reference proteome</keyword>
<reference evidence="6 8" key="1">
    <citation type="journal article" date="2015" name="Int. J. Syst. Evol. Microbiol.">
        <title>Complete genome sequence of Salinicoccus halodurans H3B36, isolated from the Qaidam Basin in China.</title>
        <authorList>
            <person name="Jiang K."/>
            <person name="Xue Y."/>
            <person name="Ma Y."/>
        </authorList>
    </citation>
    <scope>NUCLEOTIDE SEQUENCE [LARGE SCALE GENOMIC DNA]</scope>
    <source>
        <strain evidence="6 8">H3B36</strain>
    </source>
</reference>
<evidence type="ECO:0000313" key="8">
    <source>
        <dbReference type="Proteomes" id="UP000034029"/>
    </source>
</evidence>
<evidence type="ECO:0000313" key="7">
    <source>
        <dbReference type="EMBL" id="SFK73816.1"/>
    </source>
</evidence>
<dbReference type="EMBL" id="CP011366">
    <property type="protein sequence ID" value="AKG72770.1"/>
    <property type="molecule type" value="Genomic_DNA"/>
</dbReference>
<proteinExistence type="inferred from homology"/>
<dbReference type="InterPro" id="IPR004437">
    <property type="entry name" value="ParB/RepB/Spo0J"/>
</dbReference>
<evidence type="ECO:0000256" key="3">
    <source>
        <dbReference type="ARBA" id="ARBA00022829"/>
    </source>
</evidence>
<comment type="subcellular location">
    <subcellularLocation>
        <location evidence="1">Cytoplasm</location>
        <location evidence="1">Nucleoid</location>
    </subcellularLocation>
</comment>
<evidence type="ECO:0000313" key="9">
    <source>
        <dbReference type="Proteomes" id="UP000183090"/>
    </source>
</evidence>
<dbReference type="OrthoDB" id="9802051at2"/>
<dbReference type="GO" id="GO:0003677">
    <property type="term" value="F:DNA binding"/>
    <property type="evidence" value="ECO:0007669"/>
    <property type="project" value="UniProtKB-KW"/>
</dbReference>
<sequence length="273" mass="31034">MAKGLDGMPADDQDETVAILDISEIRRNPYQPRTEFDPEKLKELADSIAEHGILQPIIVRKSVKGYDIVAGERRFRASKLAEKETIPAIIKELTDRQMMEFAIIENLQRENLSPLEEAKSYRELMDGLGITQNDVAERLGKSRPYIANMLRLLNLPPRVRQMINARELSGAHGRTLLSLKDPLQLEAAAKKAVEEEMSVRSLEIYVKSLADPSVRKRKKASDKPGFVVRHEAKLKERFGTTVEISKQRKKGTISLEFRNEAEFKRIISILENS</sequence>
<dbReference type="InterPro" id="IPR001387">
    <property type="entry name" value="Cro/C1-type_HTH"/>
</dbReference>
<dbReference type="NCBIfam" id="TIGR00180">
    <property type="entry name" value="parB_part"/>
    <property type="match status" value="1"/>
</dbReference>
<gene>
    <name evidence="6" type="ORF">AAT16_00150</name>
    <name evidence="7" type="ORF">SAMN05216235_1393</name>
</gene>
<dbReference type="FunFam" id="3.90.1530.30:FF:000001">
    <property type="entry name" value="Chromosome partitioning protein ParB"/>
    <property type="match status" value="1"/>
</dbReference>
<dbReference type="SUPFAM" id="SSF110849">
    <property type="entry name" value="ParB/Sulfiredoxin"/>
    <property type="match status" value="1"/>
</dbReference>
<dbReference type="PANTHER" id="PTHR33375:SF1">
    <property type="entry name" value="CHROMOSOME-PARTITIONING PROTEIN PARB-RELATED"/>
    <property type="match status" value="1"/>
</dbReference>
<keyword evidence="4" id="KW-0238">DNA-binding</keyword>
<dbReference type="EMBL" id="FOTB01000003">
    <property type="protein sequence ID" value="SFK73816.1"/>
    <property type="molecule type" value="Genomic_DNA"/>
</dbReference>
<reference evidence="7 9" key="3">
    <citation type="submission" date="2016-10" db="EMBL/GenBank/DDBJ databases">
        <authorList>
            <person name="Varghese N."/>
            <person name="Submissions S."/>
        </authorList>
    </citation>
    <scope>NUCLEOTIDE SEQUENCE [LARGE SCALE GENOMIC DNA]</scope>
    <source>
        <strain evidence="7 9">CGMCC 1.6501</strain>
    </source>
</reference>
<dbReference type="Proteomes" id="UP000034029">
    <property type="component" value="Chromosome"/>
</dbReference>
<dbReference type="KEGG" id="shv:AAT16_00150"/>
<accession>A0A0F7D3N0</accession>
<dbReference type="InterPro" id="IPR036086">
    <property type="entry name" value="ParB/Sulfiredoxin_sf"/>
</dbReference>
<dbReference type="Pfam" id="PF23552">
    <property type="entry name" value="ParB_C"/>
    <property type="match status" value="1"/>
</dbReference>
<dbReference type="InterPro" id="IPR050336">
    <property type="entry name" value="Chromosome_partition/occlusion"/>
</dbReference>
<dbReference type="RefSeq" id="WP_046788966.1">
    <property type="nucleotide sequence ID" value="NZ_CP011366.1"/>
</dbReference>
<evidence type="ECO:0000256" key="4">
    <source>
        <dbReference type="ARBA" id="ARBA00023125"/>
    </source>
</evidence>
<name>A0A0F7D3N0_9STAP</name>
<dbReference type="InterPro" id="IPR041468">
    <property type="entry name" value="HTH_ParB/Spo0J"/>
</dbReference>
<dbReference type="InterPro" id="IPR057240">
    <property type="entry name" value="ParB_dimer_C"/>
</dbReference>
<dbReference type="PANTHER" id="PTHR33375">
    <property type="entry name" value="CHROMOSOME-PARTITIONING PROTEIN PARB-RELATED"/>
    <property type="match status" value="1"/>
</dbReference>
<organism evidence="7 9">
    <name type="scientific">Salinicoccus halodurans</name>
    <dbReference type="NCBI Taxonomy" id="407035"/>
    <lineage>
        <taxon>Bacteria</taxon>
        <taxon>Bacillati</taxon>
        <taxon>Bacillota</taxon>
        <taxon>Bacilli</taxon>
        <taxon>Bacillales</taxon>
        <taxon>Staphylococcaceae</taxon>
        <taxon>Salinicoccus</taxon>
    </lineage>
</organism>
<keyword evidence="3" id="KW-0159">Chromosome partition</keyword>
<evidence type="ECO:0000256" key="1">
    <source>
        <dbReference type="ARBA" id="ARBA00004453"/>
    </source>
</evidence>
<dbReference type="PROSITE" id="PS50943">
    <property type="entry name" value="HTH_CROC1"/>
    <property type="match status" value="1"/>
</dbReference>
<dbReference type="GO" id="GO:0007059">
    <property type="term" value="P:chromosome segregation"/>
    <property type="evidence" value="ECO:0007669"/>
    <property type="project" value="UniProtKB-KW"/>
</dbReference>
<dbReference type="SMART" id="SM00470">
    <property type="entry name" value="ParB"/>
    <property type="match status" value="1"/>
</dbReference>
<dbReference type="SUPFAM" id="SSF109709">
    <property type="entry name" value="KorB DNA-binding domain-like"/>
    <property type="match status" value="1"/>
</dbReference>
<dbReference type="GO" id="GO:0005694">
    <property type="term" value="C:chromosome"/>
    <property type="evidence" value="ECO:0007669"/>
    <property type="project" value="TreeGrafter"/>
</dbReference>
<dbReference type="GO" id="GO:0009295">
    <property type="term" value="C:nucleoid"/>
    <property type="evidence" value="ECO:0007669"/>
    <property type="project" value="UniProtKB-SubCell"/>
</dbReference>
<dbReference type="GO" id="GO:0045881">
    <property type="term" value="P:positive regulation of sporulation resulting in formation of a cellular spore"/>
    <property type="evidence" value="ECO:0007669"/>
    <property type="project" value="TreeGrafter"/>
</dbReference>
<dbReference type="Gene3D" id="3.90.1530.30">
    <property type="match status" value="1"/>
</dbReference>